<feature type="compositionally biased region" description="Low complexity" evidence="15">
    <location>
        <begin position="905"/>
        <end position="919"/>
    </location>
</feature>
<keyword evidence="8" id="KW-0106">Calcium</keyword>
<dbReference type="SUPFAM" id="SSF53474">
    <property type="entry name" value="alpha/beta-Hydrolases"/>
    <property type="match status" value="1"/>
</dbReference>
<dbReference type="PANTHER" id="PTHR45792">
    <property type="entry name" value="DIACYLGLYCEROL LIPASE HOMOLOG-RELATED"/>
    <property type="match status" value="1"/>
</dbReference>
<feature type="compositionally biased region" description="Acidic residues" evidence="15">
    <location>
        <begin position="265"/>
        <end position="275"/>
    </location>
</feature>
<evidence type="ECO:0000256" key="10">
    <source>
        <dbReference type="ARBA" id="ARBA00022989"/>
    </source>
</evidence>
<dbReference type="PANTHER" id="PTHR45792:SF8">
    <property type="entry name" value="DIACYLGLYCEROL LIPASE-ALPHA"/>
    <property type="match status" value="1"/>
</dbReference>
<keyword evidence="4" id="KW-0597">Phosphoprotein</keyword>
<dbReference type="GO" id="GO:0016298">
    <property type="term" value="F:lipase activity"/>
    <property type="evidence" value="ECO:0007669"/>
    <property type="project" value="TreeGrafter"/>
</dbReference>
<evidence type="ECO:0000256" key="12">
    <source>
        <dbReference type="ARBA" id="ARBA00023136"/>
    </source>
</evidence>
<feature type="compositionally biased region" description="Polar residues" evidence="15">
    <location>
        <begin position="974"/>
        <end position="990"/>
    </location>
</feature>
<protein>
    <recommendedName>
        <fullName evidence="14">sn-1-specific diacylglycerol lipase</fullName>
        <ecNumber evidence="14">3.1.1.116</ecNumber>
    </recommendedName>
</protein>
<dbReference type="InterPro" id="IPR052214">
    <property type="entry name" value="DAG_Lipase-Related"/>
</dbReference>
<dbReference type="InterPro" id="IPR002921">
    <property type="entry name" value="Fungal_lipase-type"/>
</dbReference>
<keyword evidence="19" id="KW-1185">Reference proteome</keyword>
<evidence type="ECO:0000313" key="18">
    <source>
        <dbReference type="EMBL" id="KAK9822601.1"/>
    </source>
</evidence>
<keyword evidence="7" id="KW-0378">Hydrolase</keyword>
<dbReference type="GO" id="GO:0005886">
    <property type="term" value="C:plasma membrane"/>
    <property type="evidence" value="ECO:0007669"/>
    <property type="project" value="UniProtKB-SubCell"/>
</dbReference>
<name>A0AAW1QMB8_9CHLO</name>
<evidence type="ECO:0000256" key="13">
    <source>
        <dbReference type="ARBA" id="ARBA00024531"/>
    </source>
</evidence>
<evidence type="ECO:0000259" key="17">
    <source>
        <dbReference type="Pfam" id="PF01764"/>
    </source>
</evidence>
<gene>
    <name evidence="18" type="ORF">WJX74_009320</name>
</gene>
<proteinExistence type="predicted"/>
<accession>A0AAW1QMB8</accession>
<feature type="compositionally biased region" description="Polar residues" evidence="15">
    <location>
        <begin position="1038"/>
        <end position="1048"/>
    </location>
</feature>
<dbReference type="EC" id="3.1.1.116" evidence="14"/>
<keyword evidence="6" id="KW-0479">Metal-binding</keyword>
<feature type="compositionally biased region" description="Basic and acidic residues" evidence="15">
    <location>
        <begin position="992"/>
        <end position="1006"/>
    </location>
</feature>
<evidence type="ECO:0000256" key="9">
    <source>
        <dbReference type="ARBA" id="ARBA00022963"/>
    </source>
</evidence>
<evidence type="ECO:0000256" key="8">
    <source>
        <dbReference type="ARBA" id="ARBA00022837"/>
    </source>
</evidence>
<reference evidence="18 19" key="1">
    <citation type="journal article" date="2024" name="Nat. Commun.">
        <title>Phylogenomics reveals the evolutionary origins of lichenization in chlorophyte algae.</title>
        <authorList>
            <person name="Puginier C."/>
            <person name="Libourel C."/>
            <person name="Otte J."/>
            <person name="Skaloud P."/>
            <person name="Haon M."/>
            <person name="Grisel S."/>
            <person name="Petersen M."/>
            <person name="Berrin J.G."/>
            <person name="Delaux P.M."/>
            <person name="Dal Grande F."/>
            <person name="Keller J."/>
        </authorList>
    </citation>
    <scope>NUCLEOTIDE SEQUENCE [LARGE SCALE GENOMIC DNA]</scope>
    <source>
        <strain evidence="18 19">SAG 2145</strain>
    </source>
</reference>
<feature type="transmembrane region" description="Helical" evidence="16">
    <location>
        <begin position="143"/>
        <end position="169"/>
    </location>
</feature>
<dbReference type="GO" id="GO:0046872">
    <property type="term" value="F:metal ion binding"/>
    <property type="evidence" value="ECO:0007669"/>
    <property type="project" value="UniProtKB-KW"/>
</dbReference>
<feature type="domain" description="Fungal lipase-type" evidence="17">
    <location>
        <begin position="557"/>
        <end position="729"/>
    </location>
</feature>
<comment type="cofactor">
    <cofactor evidence="1">
        <name>Ca(2+)</name>
        <dbReference type="ChEBI" id="CHEBI:29108"/>
    </cofactor>
</comment>
<evidence type="ECO:0000313" key="19">
    <source>
        <dbReference type="Proteomes" id="UP001438707"/>
    </source>
</evidence>
<feature type="compositionally biased region" description="Basic residues" evidence="15">
    <location>
        <begin position="338"/>
        <end position="347"/>
    </location>
</feature>
<organism evidence="18 19">
    <name type="scientific">Apatococcus lobatus</name>
    <dbReference type="NCBI Taxonomy" id="904363"/>
    <lineage>
        <taxon>Eukaryota</taxon>
        <taxon>Viridiplantae</taxon>
        <taxon>Chlorophyta</taxon>
        <taxon>core chlorophytes</taxon>
        <taxon>Trebouxiophyceae</taxon>
        <taxon>Chlorellales</taxon>
        <taxon>Chlorellaceae</taxon>
        <taxon>Apatococcus</taxon>
    </lineage>
</organism>
<keyword evidence="12 16" id="KW-0472">Membrane</keyword>
<dbReference type="Gene3D" id="3.40.50.1820">
    <property type="entry name" value="alpha/beta hydrolase"/>
    <property type="match status" value="1"/>
</dbReference>
<sequence>MPSLKAFGTRWSMSSDAIPLVAFLGLVFHVVWIILIIIGMFILTKPSECHSTSAAAHYLAMVLLFWCFYVVAAAVETGLMIVGFQGAPLETSKRRWINQLLYIQAITWLMHPGVLAYGTWTVKTQHPEQGAASCWHSTGRLTAARVLLGCSWGVFLWDWLHVLIVYNLFPTFDSVDSWMKRFRLLSLGNGKAVIEDLKNNFGQRGMGRISELYSGILKGVDLSPTDQLVGFMLLASLQRMRRRHYIIRALVAAAPENEAAAVAEMTDDSSEDEEDNHFVNSPGASQPPPSSLPAGDAKARVHKPFRGADDKPPANGSEQHLEGRIKSSKGPSSWHWHQQSRSKRHKASGMNGHAPDASVKGPEGSLSADSRHLESRGSDLEQGQKPTETSTEESRRRQDFMGQASLEGAHLKTHYTRHSFLCPSAMAPRLNDKLQPEELAEIYTGHHQHVPANETAEAHHFAKYACATYGADGYAWMVKSKWKARYDLGFKRGRRPYTKNELNRHRIKSRSERKDYEALIMQSGVADEDLLYFNFMDKAVGHVPYMVALDRKTTSVVVAIRGTMSFADLATDAMALPESVWDWLPDSLKQDQAMEQKYYAHGGMLKTAKAIWQDLEDQGILSCLLSNDIESQKPDKGDNDGKEVGQYVAAILRQGLHRQGWRLVITGHSLGAGAAAIIALKLSGTYPDLKCWAYSPPGGLVSRELSEAMRPFTTSIAVGKDGVPRLSLKNLARMLDELITALARCRKPAVSVMLNYRRYKHEKRSNILFLPENRVPQEALDYLYRYRESTDANKLLKGEALINMYPPGRMIYLRRIKYTQATRYYFDAVYIEPWEIIDEGILISKHMSSDHYTDCLMEALQSALGRAQWPGAQEEASTGQAFVGDGKPSPGHQAAADPDARDESAPTSRPSSPSETPGPAQGATGTDARRQGASTEHGRGHGANVEHNFGGNAPRDAGSFRGSSGNDSKPKTLASPSSFGKFSGPAQNHIASDGEHEGASKGHEQGHGAASGNAARDAGSSELREDPGSNPEVKTRPRLSSTPGLSKE</sequence>
<dbReference type="AlphaFoldDB" id="A0AAW1QMB8"/>
<dbReference type="Proteomes" id="UP001438707">
    <property type="component" value="Unassembled WGS sequence"/>
</dbReference>
<evidence type="ECO:0000256" key="1">
    <source>
        <dbReference type="ARBA" id="ARBA00001913"/>
    </source>
</evidence>
<feature type="compositionally biased region" description="Basic and acidic residues" evidence="15">
    <location>
        <begin position="369"/>
        <end position="379"/>
    </location>
</feature>
<dbReference type="GO" id="GO:0016042">
    <property type="term" value="P:lipid catabolic process"/>
    <property type="evidence" value="ECO:0007669"/>
    <property type="project" value="UniProtKB-KW"/>
</dbReference>
<comment type="catalytic activity">
    <reaction evidence="13">
        <text>a 1,2-diacyl-sn-glycerol + H2O = a 2-acylglycerol + a fatty acid + H(+)</text>
        <dbReference type="Rhea" id="RHEA:33275"/>
        <dbReference type="ChEBI" id="CHEBI:15377"/>
        <dbReference type="ChEBI" id="CHEBI:15378"/>
        <dbReference type="ChEBI" id="CHEBI:17389"/>
        <dbReference type="ChEBI" id="CHEBI:17815"/>
        <dbReference type="ChEBI" id="CHEBI:28868"/>
        <dbReference type="EC" id="3.1.1.116"/>
    </reaction>
    <physiologicalReaction direction="left-to-right" evidence="13">
        <dbReference type="Rhea" id="RHEA:33276"/>
    </physiologicalReaction>
</comment>
<evidence type="ECO:0000256" key="5">
    <source>
        <dbReference type="ARBA" id="ARBA00022692"/>
    </source>
</evidence>
<evidence type="ECO:0000256" key="7">
    <source>
        <dbReference type="ARBA" id="ARBA00022801"/>
    </source>
</evidence>
<evidence type="ECO:0000256" key="3">
    <source>
        <dbReference type="ARBA" id="ARBA00022475"/>
    </source>
</evidence>
<keyword evidence="11" id="KW-0443">Lipid metabolism</keyword>
<evidence type="ECO:0000256" key="14">
    <source>
        <dbReference type="ARBA" id="ARBA00026104"/>
    </source>
</evidence>
<feature type="region of interest" description="Disordered" evidence="15">
    <location>
        <begin position="868"/>
        <end position="1048"/>
    </location>
</feature>
<keyword evidence="3" id="KW-1003">Cell membrane</keyword>
<dbReference type="Pfam" id="PF01764">
    <property type="entry name" value="Lipase_3"/>
    <property type="match status" value="1"/>
</dbReference>
<keyword evidence="9" id="KW-0442">Lipid degradation</keyword>
<evidence type="ECO:0000256" key="16">
    <source>
        <dbReference type="SAM" id="Phobius"/>
    </source>
</evidence>
<evidence type="ECO:0000256" key="2">
    <source>
        <dbReference type="ARBA" id="ARBA00004651"/>
    </source>
</evidence>
<comment type="subcellular location">
    <subcellularLocation>
        <location evidence="2">Cell membrane</location>
        <topology evidence="2">Multi-pass membrane protein</topology>
    </subcellularLocation>
</comment>
<evidence type="ECO:0000256" key="4">
    <source>
        <dbReference type="ARBA" id="ARBA00022553"/>
    </source>
</evidence>
<feature type="transmembrane region" description="Helical" evidence="16">
    <location>
        <begin position="55"/>
        <end position="81"/>
    </location>
</feature>
<feature type="transmembrane region" description="Helical" evidence="16">
    <location>
        <begin position="20"/>
        <end position="43"/>
    </location>
</feature>
<feature type="transmembrane region" description="Helical" evidence="16">
    <location>
        <begin position="101"/>
        <end position="122"/>
    </location>
</feature>
<dbReference type="EMBL" id="JALJOS010000031">
    <property type="protein sequence ID" value="KAK9822601.1"/>
    <property type="molecule type" value="Genomic_DNA"/>
</dbReference>
<comment type="caution">
    <text evidence="18">The sequence shown here is derived from an EMBL/GenBank/DDBJ whole genome shotgun (WGS) entry which is preliminary data.</text>
</comment>
<feature type="region of interest" description="Disordered" evidence="15">
    <location>
        <begin position="258"/>
        <end position="398"/>
    </location>
</feature>
<evidence type="ECO:0000256" key="11">
    <source>
        <dbReference type="ARBA" id="ARBA00023098"/>
    </source>
</evidence>
<evidence type="ECO:0000256" key="15">
    <source>
        <dbReference type="SAM" id="MobiDB-lite"/>
    </source>
</evidence>
<dbReference type="InterPro" id="IPR029058">
    <property type="entry name" value="AB_hydrolase_fold"/>
</dbReference>
<keyword evidence="10 16" id="KW-1133">Transmembrane helix</keyword>
<keyword evidence="5 16" id="KW-0812">Transmembrane</keyword>
<evidence type="ECO:0000256" key="6">
    <source>
        <dbReference type="ARBA" id="ARBA00022723"/>
    </source>
</evidence>